<keyword evidence="1" id="KW-0732">Signal</keyword>
<feature type="domain" description="DUF4789" evidence="2">
    <location>
        <begin position="124"/>
        <end position="246"/>
    </location>
</feature>
<dbReference type="PANTHER" id="PTHR21177:SF7">
    <property type="entry name" value="GH11627P"/>
    <property type="match status" value="1"/>
</dbReference>
<dbReference type="Pfam" id="PF16033">
    <property type="entry name" value="DUF4789"/>
    <property type="match status" value="1"/>
</dbReference>
<dbReference type="InterPro" id="IPR031993">
    <property type="entry name" value="DUF4789"/>
</dbReference>
<feature type="chain" id="PRO_5040478188" description="DUF4789 domain-containing protein" evidence="1">
    <location>
        <begin position="21"/>
        <end position="332"/>
    </location>
</feature>
<evidence type="ECO:0000256" key="1">
    <source>
        <dbReference type="SAM" id="SignalP"/>
    </source>
</evidence>
<sequence length="332" mass="38017">MTNLPNAMFVSLLIIFVSSADVFGYYLADLTIPNPREPSEYIYEKCLSMNKIVYEDRCWDLLTRGPCDEGQWLVLEKVSDEVQLQEPRPLRVKCKRRRCSESDVYWPRDGFCHDQETARRNRLCADANTVLAIDEYGDGFCKCYDDGKVPYVRVISSGNDDYNSQQSQPCYPVYSKGPCPIDHVLTPYGARHGICTVDDCAEERRLTDSLSLMSQRSGLQQQRWQPTSLARWIDGQCYELGTRGPCTGQEQFAMSRVTMQPDCVRLSVVLTVLPKTTDRPGCQTDHWGNCEEGIEVSTTPNELKDALLMNAKRYSQKMQMTRSSLREVRRHL</sequence>
<accession>A0A9P0NRL9</accession>
<reference evidence="3" key="2">
    <citation type="submission" date="2022-10" db="EMBL/GenBank/DDBJ databases">
        <authorList>
            <consortium name="ENA_rothamsted_submissions"/>
            <consortium name="culmorum"/>
            <person name="King R."/>
        </authorList>
    </citation>
    <scope>NUCLEOTIDE SEQUENCE</scope>
</reference>
<protein>
    <recommendedName>
        <fullName evidence="2">DUF4789 domain-containing protein</fullName>
    </recommendedName>
</protein>
<dbReference type="AlphaFoldDB" id="A0A9P0NRL9"/>
<reference evidence="3" key="1">
    <citation type="submission" date="2022-02" db="EMBL/GenBank/DDBJ databases">
        <authorList>
            <person name="King R."/>
        </authorList>
    </citation>
    <scope>NUCLEOTIDE SEQUENCE</scope>
</reference>
<dbReference type="EMBL" id="OU899037">
    <property type="protein sequence ID" value="CAH1738730.1"/>
    <property type="molecule type" value="Genomic_DNA"/>
</dbReference>
<feature type="signal peptide" evidence="1">
    <location>
        <begin position="1"/>
        <end position="20"/>
    </location>
</feature>
<keyword evidence="4" id="KW-1185">Reference proteome</keyword>
<dbReference type="Proteomes" id="UP001154329">
    <property type="component" value="Chromosome 4"/>
</dbReference>
<proteinExistence type="predicted"/>
<organism evidence="3 4">
    <name type="scientific">Aphis gossypii</name>
    <name type="common">Cotton aphid</name>
    <dbReference type="NCBI Taxonomy" id="80765"/>
    <lineage>
        <taxon>Eukaryota</taxon>
        <taxon>Metazoa</taxon>
        <taxon>Ecdysozoa</taxon>
        <taxon>Arthropoda</taxon>
        <taxon>Hexapoda</taxon>
        <taxon>Insecta</taxon>
        <taxon>Pterygota</taxon>
        <taxon>Neoptera</taxon>
        <taxon>Paraneoptera</taxon>
        <taxon>Hemiptera</taxon>
        <taxon>Sternorrhyncha</taxon>
        <taxon>Aphidomorpha</taxon>
        <taxon>Aphidoidea</taxon>
        <taxon>Aphididae</taxon>
        <taxon>Aphidini</taxon>
        <taxon>Aphis</taxon>
        <taxon>Aphis</taxon>
    </lineage>
</organism>
<evidence type="ECO:0000313" key="3">
    <source>
        <dbReference type="EMBL" id="CAH1738730.1"/>
    </source>
</evidence>
<name>A0A9P0NRL9_APHGO</name>
<evidence type="ECO:0000313" key="4">
    <source>
        <dbReference type="Proteomes" id="UP001154329"/>
    </source>
</evidence>
<dbReference type="PANTHER" id="PTHR21177">
    <property type="entry name" value="IP06524P-RELATED"/>
    <property type="match status" value="1"/>
</dbReference>
<evidence type="ECO:0000259" key="2">
    <source>
        <dbReference type="Pfam" id="PF16033"/>
    </source>
</evidence>
<gene>
    <name evidence="3" type="ORF">APHIGO_LOCUS12005</name>
</gene>